<keyword evidence="2" id="KW-0934">Plastid</keyword>
<feature type="signal peptide" evidence="3">
    <location>
        <begin position="1"/>
        <end position="15"/>
    </location>
</feature>
<protein>
    <recommendedName>
        <fullName evidence="4">Plastid lipid-associated protein/fibrillin conserved domain-containing protein</fullName>
    </recommendedName>
</protein>
<dbReference type="InterPro" id="IPR006843">
    <property type="entry name" value="PAP/fibrillin_dom"/>
</dbReference>
<dbReference type="GO" id="GO:0009536">
    <property type="term" value="C:plastid"/>
    <property type="evidence" value="ECO:0007669"/>
    <property type="project" value="UniProtKB-SubCell"/>
</dbReference>
<evidence type="ECO:0000313" key="5">
    <source>
        <dbReference type="EMBL" id="EEC49852.1"/>
    </source>
</evidence>
<dbReference type="HOGENOM" id="CLU_981640_0_0_1"/>
<dbReference type="EMBL" id="CM000607">
    <property type="protein sequence ID" value="EEC49852.1"/>
    <property type="molecule type" value="Genomic_DNA"/>
</dbReference>
<dbReference type="KEGG" id="pti:PHATRDRAFT_33731"/>
<reference evidence="5 6" key="1">
    <citation type="journal article" date="2008" name="Nature">
        <title>The Phaeodactylum genome reveals the evolutionary history of diatom genomes.</title>
        <authorList>
            <person name="Bowler C."/>
            <person name="Allen A.E."/>
            <person name="Badger J.H."/>
            <person name="Grimwood J."/>
            <person name="Jabbari K."/>
            <person name="Kuo A."/>
            <person name="Maheswari U."/>
            <person name="Martens C."/>
            <person name="Maumus F."/>
            <person name="Otillar R.P."/>
            <person name="Rayko E."/>
            <person name="Salamov A."/>
            <person name="Vandepoele K."/>
            <person name="Beszteri B."/>
            <person name="Gruber A."/>
            <person name="Heijde M."/>
            <person name="Katinka M."/>
            <person name="Mock T."/>
            <person name="Valentin K."/>
            <person name="Verret F."/>
            <person name="Berges J.A."/>
            <person name="Brownlee C."/>
            <person name="Cadoret J.P."/>
            <person name="Chiovitti A."/>
            <person name="Choi C.J."/>
            <person name="Coesel S."/>
            <person name="De Martino A."/>
            <person name="Detter J.C."/>
            <person name="Durkin C."/>
            <person name="Falciatore A."/>
            <person name="Fournet J."/>
            <person name="Haruta M."/>
            <person name="Huysman M.J."/>
            <person name="Jenkins B.D."/>
            <person name="Jiroutova K."/>
            <person name="Jorgensen R.E."/>
            <person name="Joubert Y."/>
            <person name="Kaplan A."/>
            <person name="Kroger N."/>
            <person name="Kroth P.G."/>
            <person name="La Roche J."/>
            <person name="Lindquist E."/>
            <person name="Lommer M."/>
            <person name="Martin-Jezequel V."/>
            <person name="Lopez P.J."/>
            <person name="Lucas S."/>
            <person name="Mangogna M."/>
            <person name="McGinnis K."/>
            <person name="Medlin L.K."/>
            <person name="Montsant A."/>
            <person name="Oudot-Le Secq M.P."/>
            <person name="Napoli C."/>
            <person name="Obornik M."/>
            <person name="Parker M.S."/>
            <person name="Petit J.L."/>
            <person name="Porcel B.M."/>
            <person name="Poulsen N."/>
            <person name="Robison M."/>
            <person name="Rychlewski L."/>
            <person name="Rynearson T.A."/>
            <person name="Schmutz J."/>
            <person name="Shapiro H."/>
            <person name="Siaut M."/>
            <person name="Stanley M."/>
            <person name="Sussman M.R."/>
            <person name="Taylor A.R."/>
            <person name="Vardi A."/>
            <person name="von Dassow P."/>
            <person name="Vyverman W."/>
            <person name="Willis A."/>
            <person name="Wyrwicz L.S."/>
            <person name="Rokhsar D.S."/>
            <person name="Weissenbach J."/>
            <person name="Armbrust E.V."/>
            <person name="Green B.R."/>
            <person name="Van de Peer Y."/>
            <person name="Grigoriev I.V."/>
        </authorList>
    </citation>
    <scope>NUCLEOTIDE SEQUENCE [LARGE SCALE GENOMIC DNA]</scope>
    <source>
        <strain evidence="5 6">CCAP 1055/1</strain>
    </source>
</reference>
<comment type="subcellular location">
    <subcellularLocation>
        <location evidence="1">Plastid</location>
    </subcellularLocation>
</comment>
<proteinExistence type="predicted"/>
<keyword evidence="3" id="KW-0732">Signal</keyword>
<feature type="domain" description="Plastid lipid-associated protein/fibrillin conserved" evidence="4">
    <location>
        <begin position="131"/>
        <end position="272"/>
    </location>
</feature>
<dbReference type="RefSeq" id="XP_002178187.1">
    <property type="nucleotide sequence ID" value="XM_002178151.1"/>
</dbReference>
<keyword evidence="6" id="KW-1185">Reference proteome</keyword>
<dbReference type="OrthoDB" id="189024at2759"/>
<reference evidence="6" key="2">
    <citation type="submission" date="2008-08" db="EMBL/GenBank/DDBJ databases">
        <authorList>
            <consortium name="Diatom Consortium"/>
            <person name="Grigoriev I."/>
            <person name="Grimwood J."/>
            <person name="Kuo A."/>
            <person name="Otillar R.P."/>
            <person name="Salamov A."/>
            <person name="Detter J.C."/>
            <person name="Lindquist E."/>
            <person name="Shapiro H."/>
            <person name="Lucas S."/>
            <person name="Glavina del Rio T."/>
            <person name="Pitluck S."/>
            <person name="Rokhsar D."/>
            <person name="Bowler C."/>
        </authorList>
    </citation>
    <scope>GENOME REANNOTATION</scope>
    <source>
        <strain evidence="6">CCAP 1055/1</strain>
    </source>
</reference>
<dbReference type="InParanoid" id="B7FTP9"/>
<dbReference type="Proteomes" id="UP000000759">
    <property type="component" value="Chromosome 4"/>
</dbReference>
<evidence type="ECO:0000256" key="2">
    <source>
        <dbReference type="ARBA" id="ARBA00022640"/>
    </source>
</evidence>
<name>B7FTP9_PHATC</name>
<dbReference type="PaxDb" id="2850-Phatr33731"/>
<accession>B7FTP9</accession>
<evidence type="ECO:0000256" key="3">
    <source>
        <dbReference type="SAM" id="SignalP"/>
    </source>
</evidence>
<sequence length="284" mass="30933">MMYALLFACMSGATALVVRTPATRLSFQEFRKTLPSNFNVVQSGGWYALEQTATAKLAARNFAKLRPDLPPTFDVEEVQGGWSTMETLAADPKGALVQIVASLNRKGETAATVSADYLDAILALLRAQGKGFDSNLVDGEWLLVMQKQGSKSPRFQKLVGKGEKPGKSYSDFDVGHGTFSGTVKLLKGLGLVSSTVQYRPVADNFDRTTVGGGQPGIVLRRISCDIVDASVKVWKLPKLSLRFLRKKGGYLDFVYLDRDLRVTTGNRGGVFIHARPSFVTTMLS</sequence>
<dbReference type="AlphaFoldDB" id="B7FTP9"/>
<evidence type="ECO:0000256" key="1">
    <source>
        <dbReference type="ARBA" id="ARBA00004474"/>
    </source>
</evidence>
<evidence type="ECO:0000313" key="6">
    <source>
        <dbReference type="Proteomes" id="UP000000759"/>
    </source>
</evidence>
<organism evidence="5 6">
    <name type="scientific">Phaeodactylum tricornutum (strain CCAP 1055/1)</name>
    <dbReference type="NCBI Taxonomy" id="556484"/>
    <lineage>
        <taxon>Eukaryota</taxon>
        <taxon>Sar</taxon>
        <taxon>Stramenopiles</taxon>
        <taxon>Ochrophyta</taxon>
        <taxon>Bacillariophyta</taxon>
        <taxon>Bacillariophyceae</taxon>
        <taxon>Bacillariophycidae</taxon>
        <taxon>Naviculales</taxon>
        <taxon>Phaeodactylaceae</taxon>
        <taxon>Phaeodactylum</taxon>
    </lineage>
</organism>
<dbReference type="Pfam" id="PF04755">
    <property type="entry name" value="PAP_fibrillin"/>
    <property type="match status" value="1"/>
</dbReference>
<evidence type="ECO:0000259" key="4">
    <source>
        <dbReference type="Pfam" id="PF04755"/>
    </source>
</evidence>
<feature type="chain" id="PRO_5013379554" description="Plastid lipid-associated protein/fibrillin conserved domain-containing protein" evidence="3">
    <location>
        <begin position="16"/>
        <end position="284"/>
    </location>
</feature>
<gene>
    <name evidence="5" type="ORF">PHATRDRAFT_33731</name>
</gene>
<dbReference type="GeneID" id="7197978"/>